<dbReference type="Proteomes" id="UP000077115">
    <property type="component" value="Unassembled WGS sequence"/>
</dbReference>
<dbReference type="VEuPathDB" id="FungiDB:BDEG_25385"/>
<gene>
    <name evidence="3" type="ORF">BDEG_25385</name>
</gene>
<protein>
    <submittedName>
        <fullName evidence="3">Uncharacterized protein</fullName>
    </submittedName>
</protein>
<evidence type="ECO:0000256" key="2">
    <source>
        <dbReference type="SAM" id="SignalP"/>
    </source>
</evidence>
<evidence type="ECO:0000256" key="1">
    <source>
        <dbReference type="SAM" id="Coils"/>
    </source>
</evidence>
<sequence length="210" mass="23478">MKWIIAAVLSVMAISSHASLIPNTDSSGDSDRSGLLQKRGRMPKTYVNKPAKQPFIPIITQVSHVTRTTSTAAVASTAESSIESKPTPALKKLMDTTQKEIEDLNQEIMALIQVRQGLETKLGGYEESHSKAEERMSAIKDKLLKEPSYFLQKDLMQKYHAQGQIIKDWEDLIEAIGKKILDVLSKLESKMAMKLRLESEVRAVKLHFSV</sequence>
<feature type="signal peptide" evidence="2">
    <location>
        <begin position="1"/>
        <end position="18"/>
    </location>
</feature>
<organism evidence="3 4">
    <name type="scientific">Batrachochytrium dendrobatidis (strain JEL423)</name>
    <dbReference type="NCBI Taxonomy" id="403673"/>
    <lineage>
        <taxon>Eukaryota</taxon>
        <taxon>Fungi</taxon>
        <taxon>Fungi incertae sedis</taxon>
        <taxon>Chytridiomycota</taxon>
        <taxon>Chytridiomycota incertae sedis</taxon>
        <taxon>Chytridiomycetes</taxon>
        <taxon>Rhizophydiales</taxon>
        <taxon>Rhizophydiales incertae sedis</taxon>
        <taxon>Batrachochytrium</taxon>
    </lineage>
</organism>
<feature type="coiled-coil region" evidence="1">
    <location>
        <begin position="87"/>
        <end position="135"/>
    </location>
</feature>
<evidence type="ECO:0000313" key="3">
    <source>
        <dbReference type="EMBL" id="OAJ41845.1"/>
    </source>
</evidence>
<reference evidence="3 4" key="2">
    <citation type="submission" date="2016-05" db="EMBL/GenBank/DDBJ databases">
        <title>Lineage-specific infection strategies underlie the spectrum of fungal disease in amphibians.</title>
        <authorList>
            <person name="Cuomo C.A."/>
            <person name="Farrer R.A."/>
            <person name="James T."/>
            <person name="Longcore J."/>
            <person name="Birren B."/>
        </authorList>
    </citation>
    <scope>NUCLEOTIDE SEQUENCE [LARGE SCALE GENOMIC DNA]</scope>
    <source>
        <strain evidence="3 4">JEL423</strain>
    </source>
</reference>
<reference evidence="3 4" key="1">
    <citation type="submission" date="2006-10" db="EMBL/GenBank/DDBJ databases">
        <title>The Genome Sequence of Batrachochytrium dendrobatidis JEL423.</title>
        <authorList>
            <consortium name="The Broad Institute Genome Sequencing Platform"/>
            <person name="Birren B."/>
            <person name="Lander E."/>
            <person name="Galagan J."/>
            <person name="Cuomo C."/>
            <person name="Devon K."/>
            <person name="Jaffe D."/>
            <person name="Butler J."/>
            <person name="Alvarez P."/>
            <person name="Gnerre S."/>
            <person name="Grabherr M."/>
            <person name="Kleber M."/>
            <person name="Mauceli E."/>
            <person name="Brockman W."/>
            <person name="Young S."/>
            <person name="LaButti K."/>
            <person name="Sykes S."/>
            <person name="DeCaprio D."/>
            <person name="Crawford M."/>
            <person name="Koehrsen M."/>
            <person name="Engels R."/>
            <person name="Montgomery P."/>
            <person name="Pearson M."/>
            <person name="Howarth C."/>
            <person name="Larson L."/>
            <person name="White J."/>
            <person name="O'Leary S."/>
            <person name="Kodira C."/>
            <person name="Zeng Q."/>
            <person name="Yandava C."/>
            <person name="Alvarado L."/>
            <person name="Longcore J."/>
            <person name="James T."/>
        </authorList>
    </citation>
    <scope>NUCLEOTIDE SEQUENCE [LARGE SCALE GENOMIC DNA]</scope>
    <source>
        <strain evidence="3 4">JEL423</strain>
    </source>
</reference>
<proteinExistence type="predicted"/>
<accession>A0A177WQC1</accession>
<feature type="chain" id="PRO_5008245664" evidence="2">
    <location>
        <begin position="19"/>
        <end position="210"/>
    </location>
</feature>
<keyword evidence="2" id="KW-0732">Signal</keyword>
<dbReference type="AlphaFoldDB" id="A0A177WQC1"/>
<dbReference type="EMBL" id="DS022306">
    <property type="protein sequence ID" value="OAJ41846.1"/>
    <property type="molecule type" value="Genomic_DNA"/>
</dbReference>
<evidence type="ECO:0000313" key="4">
    <source>
        <dbReference type="Proteomes" id="UP000077115"/>
    </source>
</evidence>
<dbReference type="EMBL" id="DS022306">
    <property type="protein sequence ID" value="OAJ41845.1"/>
    <property type="molecule type" value="Genomic_DNA"/>
</dbReference>
<keyword evidence="1" id="KW-0175">Coiled coil</keyword>
<name>A0A177WQC1_BATDL</name>